<feature type="transmembrane region" description="Helical" evidence="2">
    <location>
        <begin position="574"/>
        <end position="595"/>
    </location>
</feature>
<dbReference type="AlphaFoldDB" id="A0AAJ7C2U9"/>
<dbReference type="Pfam" id="PF01757">
    <property type="entry name" value="Acyl_transf_3"/>
    <property type="match status" value="1"/>
</dbReference>
<dbReference type="GO" id="GO:0016747">
    <property type="term" value="F:acyltransferase activity, transferring groups other than amino-acyl groups"/>
    <property type="evidence" value="ECO:0007669"/>
    <property type="project" value="InterPro"/>
</dbReference>
<keyword evidence="2" id="KW-1133">Transmembrane helix</keyword>
<dbReference type="SMART" id="SM00703">
    <property type="entry name" value="NRF"/>
    <property type="match status" value="1"/>
</dbReference>
<dbReference type="InterPro" id="IPR052728">
    <property type="entry name" value="O2_lipid_transport_reg"/>
</dbReference>
<reference evidence="6 7" key="1">
    <citation type="submission" date="2025-04" db="UniProtKB">
        <authorList>
            <consortium name="RefSeq"/>
        </authorList>
    </citation>
    <scope>IDENTIFICATION</scope>
</reference>
<dbReference type="PANTHER" id="PTHR11161:SF0">
    <property type="entry name" value="O-ACYLTRANSFERASE LIKE PROTEIN"/>
    <property type="match status" value="1"/>
</dbReference>
<keyword evidence="5" id="KW-1185">Reference proteome</keyword>
<name>A0AAJ7C2U9_CEPCN</name>
<feature type="transmembrane region" description="Helical" evidence="2">
    <location>
        <begin position="533"/>
        <end position="554"/>
    </location>
</feature>
<dbReference type="Pfam" id="PF20146">
    <property type="entry name" value="NRF"/>
    <property type="match status" value="1"/>
</dbReference>
<feature type="transmembrane region" description="Helical" evidence="2">
    <location>
        <begin position="454"/>
        <end position="477"/>
    </location>
</feature>
<feature type="transmembrane region" description="Helical" evidence="2">
    <location>
        <begin position="607"/>
        <end position="627"/>
    </location>
</feature>
<feature type="domain" description="Nose resistant-to-fluoxetine protein N-terminal" evidence="4">
    <location>
        <begin position="47"/>
        <end position="199"/>
    </location>
</feature>
<proteinExistence type="predicted"/>
<evidence type="ECO:0000313" key="6">
    <source>
        <dbReference type="RefSeq" id="XP_015600628.1"/>
    </source>
</evidence>
<evidence type="ECO:0000313" key="7">
    <source>
        <dbReference type="RefSeq" id="XP_015600629.1"/>
    </source>
</evidence>
<feature type="transmembrane region" description="Helical" evidence="2">
    <location>
        <begin position="427"/>
        <end position="447"/>
    </location>
</feature>
<feature type="transmembrane region" description="Helical" evidence="2">
    <location>
        <begin position="212"/>
        <end position="234"/>
    </location>
</feature>
<dbReference type="InterPro" id="IPR006621">
    <property type="entry name" value="Nose-resist-to-fluoxetine_N"/>
</dbReference>
<protein>
    <submittedName>
        <fullName evidence="6 7">Nose resistant to fluoxetine protein 6 isoform X1</fullName>
    </submittedName>
</protein>
<feature type="region of interest" description="Disordered" evidence="1">
    <location>
        <begin position="791"/>
        <end position="817"/>
    </location>
</feature>
<gene>
    <name evidence="6 7" type="primary">LOC107270277</name>
</gene>
<keyword evidence="2" id="KW-0812">Transmembrane</keyword>
<dbReference type="Proteomes" id="UP000694920">
    <property type="component" value="Unplaced"/>
</dbReference>
<evidence type="ECO:0000313" key="5">
    <source>
        <dbReference type="Proteomes" id="UP000694920"/>
    </source>
</evidence>
<dbReference type="GeneID" id="107270277"/>
<feature type="signal peptide" evidence="3">
    <location>
        <begin position="1"/>
        <end position="24"/>
    </location>
</feature>
<evidence type="ECO:0000256" key="3">
    <source>
        <dbReference type="SAM" id="SignalP"/>
    </source>
</evidence>
<sequence>MKEVATRMYWLNFTLGFLLMKISAAVRPEVTLLNVLGKPFAPVKNASAKCLQDSALYLGALEQYSPWALQMFDSSAKLSPGVITGNIKQLGNYDECLSVETGYDFIGQACSVTVQFKFPENPVSVDDLDARDLFNNAAVASGMPNAILKRPMIFEWLWCVPSTCNYSEISAALNLALDPLRVKDRIEMMVSVDEHSCHTLNTDKRLLDQWDVAYISILGIFLVIVITSTTYDVIKIRHQSKTRKDSRNSILTSFSIYTNGKNLLNTNRRADSITCLDGIRFLSICWVIYLHTYFHQIFNPKLNLTSVFWMIGSFRGIFAFNGNVATDSFFLLSGTLLAYTNFSKKQKNPDKTFDILSFYVHRYIRLTPAYAMVIGFYATLFYKLGSGPYWNKWIAACTEPCRKNWWTNLLYVNNYVIDGQMCLDQSWYLSVDMQLVWLSPIFLYPMLRFKRSIFFWSILGTGILISILVPFFITYYYELPGTMIYTMDLFDVTKVFVKIYKNVYTRAGPHIMGLGLGYLLCKTRSRSLNIPNRYVIAGWLIGMASGLAVVFGPYNMYKYDYVYNKIEASFYAGLHRHVFALFVAWIIFTSVHGYGGFVNQFLSWRGWVPLSKLTYCIFLCHFIIILYDSGNTRISSNFTTFTGTNTFLGYLVLSVILAVILHLFFEVPFITLSRILTRSLHRGIVPQGSRKTFENNGSDDTLYKSWNDTRMTASQIYTTESTDAGRSSPDYANNFLRNVNKDFYVDKIECPRNQENPYISIMGSTHSNSNTLYALQGLREQENFDTKVRREKRELHERDSNVTAGKSFDNKAFEDTS</sequence>
<organism evidence="5 7">
    <name type="scientific">Cephus cinctus</name>
    <name type="common">Wheat stem sawfly</name>
    <dbReference type="NCBI Taxonomy" id="211228"/>
    <lineage>
        <taxon>Eukaryota</taxon>
        <taxon>Metazoa</taxon>
        <taxon>Ecdysozoa</taxon>
        <taxon>Arthropoda</taxon>
        <taxon>Hexapoda</taxon>
        <taxon>Insecta</taxon>
        <taxon>Pterygota</taxon>
        <taxon>Neoptera</taxon>
        <taxon>Endopterygota</taxon>
        <taxon>Hymenoptera</taxon>
        <taxon>Cephoidea</taxon>
        <taxon>Cephidae</taxon>
        <taxon>Cephus</taxon>
    </lineage>
</organism>
<feature type="transmembrane region" description="Helical" evidence="2">
    <location>
        <begin position="363"/>
        <end position="382"/>
    </location>
</feature>
<feature type="compositionally biased region" description="Basic and acidic residues" evidence="1">
    <location>
        <begin position="808"/>
        <end position="817"/>
    </location>
</feature>
<feature type="transmembrane region" description="Helical" evidence="2">
    <location>
        <begin position="647"/>
        <end position="672"/>
    </location>
</feature>
<dbReference type="PANTHER" id="PTHR11161">
    <property type="entry name" value="O-ACYLTRANSFERASE"/>
    <property type="match status" value="1"/>
</dbReference>
<dbReference type="KEGG" id="ccin:107270277"/>
<keyword evidence="2" id="KW-0472">Membrane</keyword>
<dbReference type="RefSeq" id="XP_015600629.1">
    <property type="nucleotide sequence ID" value="XM_015745143.2"/>
</dbReference>
<evidence type="ECO:0000256" key="2">
    <source>
        <dbReference type="SAM" id="Phobius"/>
    </source>
</evidence>
<dbReference type="InterPro" id="IPR002656">
    <property type="entry name" value="Acyl_transf_3_dom"/>
</dbReference>
<accession>A0AAJ7C2U9</accession>
<feature type="chain" id="PRO_5044708660" evidence="3">
    <location>
        <begin position="25"/>
        <end position="817"/>
    </location>
</feature>
<feature type="transmembrane region" description="Helical" evidence="2">
    <location>
        <begin position="278"/>
        <end position="298"/>
    </location>
</feature>
<evidence type="ECO:0000259" key="4">
    <source>
        <dbReference type="SMART" id="SM00703"/>
    </source>
</evidence>
<feature type="compositionally biased region" description="Basic and acidic residues" evidence="1">
    <location>
        <begin position="791"/>
        <end position="800"/>
    </location>
</feature>
<evidence type="ECO:0000256" key="1">
    <source>
        <dbReference type="SAM" id="MobiDB-lite"/>
    </source>
</evidence>
<keyword evidence="3" id="KW-0732">Signal</keyword>
<dbReference type="RefSeq" id="XP_015600628.1">
    <property type="nucleotide sequence ID" value="XM_015745142.2"/>
</dbReference>
<feature type="transmembrane region" description="Helical" evidence="2">
    <location>
        <begin position="318"/>
        <end position="342"/>
    </location>
</feature>